<reference evidence="3" key="2">
    <citation type="journal article" date="2021" name="PeerJ">
        <title>Extensive microbial diversity within the chicken gut microbiome revealed by metagenomics and culture.</title>
        <authorList>
            <person name="Gilroy R."/>
            <person name="Ravi A."/>
            <person name="Getino M."/>
            <person name="Pursley I."/>
            <person name="Horton D.L."/>
            <person name="Alikhan N.F."/>
            <person name="Baker D."/>
            <person name="Gharbi K."/>
            <person name="Hall N."/>
            <person name="Watson M."/>
            <person name="Adriaenssens E.M."/>
            <person name="Foster-Nyarko E."/>
            <person name="Jarju S."/>
            <person name="Secka A."/>
            <person name="Antonio M."/>
            <person name="Oren A."/>
            <person name="Chaudhuri R.R."/>
            <person name="La Ragione R."/>
            <person name="Hildebrand F."/>
            <person name="Pallen M.J."/>
        </authorList>
    </citation>
    <scope>NUCLEOTIDE SEQUENCE</scope>
    <source>
        <strain evidence="3">B1-3475</strain>
    </source>
</reference>
<accession>A0A9D9HKA4</accession>
<organism evidence="3 4">
    <name type="scientific">Candidatus Cryptobacteroides intestinigallinarum</name>
    <dbReference type="NCBI Taxonomy" id="2840767"/>
    <lineage>
        <taxon>Bacteria</taxon>
        <taxon>Pseudomonadati</taxon>
        <taxon>Bacteroidota</taxon>
        <taxon>Bacteroidia</taxon>
        <taxon>Bacteroidales</taxon>
        <taxon>Candidatus Cryptobacteroides</taxon>
    </lineage>
</organism>
<protein>
    <recommendedName>
        <fullName evidence="5">Phosphodiester glycosidase domain-containing protein</fullName>
    </recommendedName>
</protein>
<evidence type="ECO:0000256" key="2">
    <source>
        <dbReference type="SAM" id="Phobius"/>
    </source>
</evidence>
<feature type="transmembrane region" description="Helical" evidence="2">
    <location>
        <begin position="62"/>
        <end position="80"/>
    </location>
</feature>
<name>A0A9D9HKA4_9BACT</name>
<keyword evidence="2" id="KW-1133">Transmembrane helix</keyword>
<feature type="region of interest" description="Disordered" evidence="1">
    <location>
        <begin position="26"/>
        <end position="54"/>
    </location>
</feature>
<dbReference type="EMBL" id="JADIMK010000031">
    <property type="protein sequence ID" value="MBO8455409.1"/>
    <property type="molecule type" value="Genomic_DNA"/>
</dbReference>
<evidence type="ECO:0000313" key="3">
    <source>
        <dbReference type="EMBL" id="MBO8455409.1"/>
    </source>
</evidence>
<evidence type="ECO:0008006" key="5">
    <source>
        <dbReference type="Google" id="ProtNLM"/>
    </source>
</evidence>
<dbReference type="AlphaFoldDB" id="A0A9D9HKA4"/>
<dbReference type="Proteomes" id="UP000823617">
    <property type="component" value="Unassembled WGS sequence"/>
</dbReference>
<reference evidence="3" key="1">
    <citation type="submission" date="2020-10" db="EMBL/GenBank/DDBJ databases">
        <authorList>
            <person name="Gilroy R."/>
        </authorList>
    </citation>
    <scope>NUCLEOTIDE SEQUENCE</scope>
    <source>
        <strain evidence="3">B1-3475</strain>
    </source>
</reference>
<gene>
    <name evidence="3" type="ORF">IAC08_03255</name>
</gene>
<proteinExistence type="predicted"/>
<sequence length="320" mass="35826">MTETDRYKADDKVRTNICESDDDVRIIGGSGWNPERDPYGSGTASGDTSHHDEKDRKNRWKMLSMILAALMILAAAAFLFRHISYSREFPASRPDKEIVSCLQETMPGKAGITMETDESMGVEMKIYRIDGLKAYFADTVPDLKEPSVYLVTRSADYMIQDDKIKIIGDFIQDGVSLSKSRWRAGFMAIADGNAQIGVSRSDIVRRYVLKQRGSFFRQMAIVSAGTRCDSQFILKGKVTRCAYARDESGRLYFIETVNPETLYGFADALIEYGFIDAVYVTGGTQPDLFYRSEDGAPHGTYIDDKPHKLVVWTSAQTAGL</sequence>
<evidence type="ECO:0000256" key="1">
    <source>
        <dbReference type="SAM" id="MobiDB-lite"/>
    </source>
</evidence>
<keyword evidence="2" id="KW-0472">Membrane</keyword>
<evidence type="ECO:0000313" key="4">
    <source>
        <dbReference type="Proteomes" id="UP000823617"/>
    </source>
</evidence>
<keyword evidence="2" id="KW-0812">Transmembrane</keyword>
<comment type="caution">
    <text evidence="3">The sequence shown here is derived from an EMBL/GenBank/DDBJ whole genome shotgun (WGS) entry which is preliminary data.</text>
</comment>